<sequence>MSNQKFPPEPMANVFLLAFAIFCLAIALSIAWVLGITLFFPDGALAGHLVERADIIRAHIDYLMMAQFLFIFFLLFRQYAVTPPVWVVSACCFGAFFNPLSFLLRGLSPKPAVSALPVEPHFPIQAGISFTLTTVGFLTATILVLRAAWLSSQDRH</sequence>
<dbReference type="AlphaFoldDB" id="A0A177M8Y3"/>
<organism evidence="2 3">
    <name type="scientific">Methylomonas methanica</name>
    <dbReference type="NCBI Taxonomy" id="421"/>
    <lineage>
        <taxon>Bacteria</taxon>
        <taxon>Pseudomonadati</taxon>
        <taxon>Pseudomonadota</taxon>
        <taxon>Gammaproteobacteria</taxon>
        <taxon>Methylococcales</taxon>
        <taxon>Methylococcaceae</taxon>
        <taxon>Methylomonas</taxon>
    </lineage>
</organism>
<dbReference type="Proteomes" id="UP000077763">
    <property type="component" value="Unassembled WGS sequence"/>
</dbReference>
<reference evidence="2 3" key="1">
    <citation type="submission" date="2016-03" db="EMBL/GenBank/DDBJ databases">
        <authorList>
            <person name="Ploux O."/>
        </authorList>
    </citation>
    <scope>NUCLEOTIDE SEQUENCE [LARGE SCALE GENOMIC DNA]</scope>
    <source>
        <strain evidence="2 3">R-45371</strain>
    </source>
</reference>
<dbReference type="RefSeq" id="WP_064037305.1">
    <property type="nucleotide sequence ID" value="NZ_LUUH01000063.1"/>
</dbReference>
<comment type="caution">
    <text evidence="2">The sequence shown here is derived from an EMBL/GenBank/DDBJ whole genome shotgun (WGS) entry which is preliminary data.</text>
</comment>
<protein>
    <submittedName>
        <fullName evidence="2">Uncharacterized protein</fullName>
    </submittedName>
</protein>
<feature type="transmembrane region" description="Helical" evidence="1">
    <location>
        <begin position="124"/>
        <end position="145"/>
    </location>
</feature>
<feature type="transmembrane region" description="Helical" evidence="1">
    <location>
        <begin position="85"/>
        <end position="104"/>
    </location>
</feature>
<keyword evidence="1" id="KW-1133">Transmembrane helix</keyword>
<keyword evidence="1" id="KW-0812">Transmembrane</keyword>
<gene>
    <name evidence="2" type="ORF">A1353_16925</name>
</gene>
<feature type="transmembrane region" description="Helical" evidence="1">
    <location>
        <begin position="12"/>
        <end position="40"/>
    </location>
</feature>
<dbReference type="EMBL" id="LUUH01000063">
    <property type="protein sequence ID" value="OAI02196.1"/>
    <property type="molecule type" value="Genomic_DNA"/>
</dbReference>
<proteinExistence type="predicted"/>
<evidence type="ECO:0000313" key="3">
    <source>
        <dbReference type="Proteomes" id="UP000077763"/>
    </source>
</evidence>
<keyword evidence="1" id="KW-0472">Membrane</keyword>
<evidence type="ECO:0000256" key="1">
    <source>
        <dbReference type="SAM" id="Phobius"/>
    </source>
</evidence>
<feature type="transmembrane region" description="Helical" evidence="1">
    <location>
        <begin position="60"/>
        <end position="76"/>
    </location>
</feature>
<name>A0A177M8Y3_METMH</name>
<accession>A0A177M8Y3</accession>
<evidence type="ECO:0000313" key="2">
    <source>
        <dbReference type="EMBL" id="OAI02196.1"/>
    </source>
</evidence>